<sequence>MILLANQDSSNEQVLAYYNTSEKGLTAAEVTTRQQTGINELQEGKKDNIFKQIGHHLSDIASLVLLFAVILSTYLAATGHESWSQPLIIGGILVLNVSISIYQEKSAEKALAALKDMNVRESTVIRDGIRQTVESKDLVVGDLVVLSAGDQIPADGRLLTANNLTINESILTGESEPVEKTNDEIKPSKEISERYNEAFSGTGVVQGNAVMVVTAIGMDTELGSIAGLLNQTSKKKTPLQEKLDTLSKRLTTVALIGGVLIFIIGFFFRGFDLSSGLIMGVSLAVAAVPETLPIIVTISLSYGVIKMSKKNAIMRRVNSVETVGSIDVIASDKTGTLTQNQMTVTKYWVPKNAPESTSSEVSEDSKEFQLMRFMGLATDAQIKEVDGEKVEMGDSTELAIIHWMEKANTTRFELEKDYPRVDEDPFDSNKKLMATLHKTPYGKYLLVVKGAIDRLPVQLTDEQSKQVQSVNKQFAQQALRVLSVGYTLLDEKPNGPLDATQIPVKLAGLIGIIDPPRPAAITAIKKAKNAGITTLMITGDHPETAKAIATQMGICEKNDRVITGSHLRNLSDEELQKNIENIKVYARVSPEDKIRIVKAWQANDSTIAMTGDGVNDAPAIKAADVGIAMGITGTDVSKQAADMILTDDNFETIVSAVEVGRTIYQNILKAVEFLIGVNFAQLFMMIFAVAMGWGSPLLAEQLLLINVLADGIPGFYICREPSEGNNMEKAPVNRKTSIFADGLAQRVTFRAVVFTVLTLSIFSIGLFSLSNSSITFARTMLFLVLALGSMIDIYVIKTRSKLTSQTFTNNMPLNIGLLATMLVVVAIATLPGLREVFGFTALSSTAWIYVIISIFIPSILLEINKRFSLRKEKRTVQS</sequence>
<feature type="domain" description="Cation-transporting P-type ATPase N-terminal" evidence="10">
    <location>
        <begin position="5"/>
        <end position="77"/>
    </location>
</feature>
<dbReference type="Pfam" id="PF13246">
    <property type="entry name" value="Cation_ATPase"/>
    <property type="match status" value="1"/>
</dbReference>
<feature type="transmembrane region" description="Helical" evidence="9">
    <location>
        <begin position="846"/>
        <end position="864"/>
    </location>
</feature>
<dbReference type="InterPro" id="IPR023214">
    <property type="entry name" value="HAD_sf"/>
</dbReference>
<evidence type="ECO:0000256" key="1">
    <source>
        <dbReference type="ARBA" id="ARBA00004141"/>
    </source>
</evidence>
<feature type="transmembrane region" description="Helical" evidence="9">
    <location>
        <begin position="815"/>
        <end position="834"/>
    </location>
</feature>
<feature type="transmembrane region" description="Helical" evidence="9">
    <location>
        <begin position="699"/>
        <end position="718"/>
    </location>
</feature>
<dbReference type="Proteomes" id="UP000051886">
    <property type="component" value="Unassembled WGS sequence"/>
</dbReference>
<dbReference type="SFLD" id="SFLDF00027">
    <property type="entry name" value="p-type_atpase"/>
    <property type="match status" value="1"/>
</dbReference>
<comment type="similarity">
    <text evidence="2">Belongs to the cation transport ATPase (P-type) (TC 3.A.3) family. Type IIA subfamily.</text>
</comment>
<dbReference type="InterPro" id="IPR059000">
    <property type="entry name" value="ATPase_P-type_domA"/>
</dbReference>
<feature type="transmembrane region" description="Helical" evidence="9">
    <location>
        <begin position="775"/>
        <end position="795"/>
    </location>
</feature>
<dbReference type="SFLD" id="SFLDS00003">
    <property type="entry name" value="Haloacid_Dehalogenase"/>
    <property type="match status" value="1"/>
</dbReference>
<dbReference type="Gene3D" id="1.20.1110.10">
    <property type="entry name" value="Calcium-transporting ATPase, transmembrane domain"/>
    <property type="match status" value="1"/>
</dbReference>
<dbReference type="PRINTS" id="PR00119">
    <property type="entry name" value="CATATPASE"/>
</dbReference>
<dbReference type="GO" id="GO:0005524">
    <property type="term" value="F:ATP binding"/>
    <property type="evidence" value="ECO:0007669"/>
    <property type="project" value="UniProtKB-KW"/>
</dbReference>
<evidence type="ECO:0000256" key="2">
    <source>
        <dbReference type="ARBA" id="ARBA00005675"/>
    </source>
</evidence>
<evidence type="ECO:0000256" key="8">
    <source>
        <dbReference type="ARBA" id="ARBA00023136"/>
    </source>
</evidence>
<dbReference type="Pfam" id="PF00690">
    <property type="entry name" value="Cation_ATPase_N"/>
    <property type="match status" value="1"/>
</dbReference>
<feature type="transmembrane region" description="Helical" evidence="9">
    <location>
        <begin position="747"/>
        <end position="769"/>
    </location>
</feature>
<dbReference type="Gene3D" id="3.40.1110.10">
    <property type="entry name" value="Calcium-transporting ATPase, cytoplasmic domain N"/>
    <property type="match status" value="1"/>
</dbReference>
<dbReference type="PANTHER" id="PTHR42861">
    <property type="entry name" value="CALCIUM-TRANSPORTING ATPASE"/>
    <property type="match status" value="1"/>
</dbReference>
<gene>
    <name evidence="11" type="ORF">IV66_GL000939</name>
</gene>
<dbReference type="InterPro" id="IPR008250">
    <property type="entry name" value="ATPase_P-typ_transduc_dom_A_sf"/>
</dbReference>
<dbReference type="InterPro" id="IPR018303">
    <property type="entry name" value="ATPase_P-typ_P_site"/>
</dbReference>
<dbReference type="AlphaFoldDB" id="A0A0R2L9X0"/>
<feature type="transmembrane region" description="Helical" evidence="9">
    <location>
        <begin position="83"/>
        <end position="102"/>
    </location>
</feature>
<dbReference type="PROSITE" id="PS00154">
    <property type="entry name" value="ATPASE_E1_E2"/>
    <property type="match status" value="1"/>
</dbReference>
<evidence type="ECO:0000256" key="6">
    <source>
        <dbReference type="ARBA" id="ARBA00022967"/>
    </source>
</evidence>
<dbReference type="Pfam" id="PF00122">
    <property type="entry name" value="E1-E2_ATPase"/>
    <property type="match status" value="1"/>
</dbReference>
<dbReference type="GO" id="GO:0016020">
    <property type="term" value="C:membrane"/>
    <property type="evidence" value="ECO:0007669"/>
    <property type="project" value="UniProtKB-SubCell"/>
</dbReference>
<dbReference type="Pfam" id="PF00689">
    <property type="entry name" value="Cation_ATPase_C"/>
    <property type="match status" value="1"/>
</dbReference>
<dbReference type="SUPFAM" id="SSF56784">
    <property type="entry name" value="HAD-like"/>
    <property type="match status" value="1"/>
</dbReference>
<accession>A0A0R2L9X0</accession>
<keyword evidence="12" id="KW-1185">Reference proteome</keyword>
<feature type="transmembrane region" description="Helical" evidence="9">
    <location>
        <begin position="277"/>
        <end position="305"/>
    </location>
</feature>
<dbReference type="InterPro" id="IPR006068">
    <property type="entry name" value="ATPase_P-typ_cation-transptr_C"/>
</dbReference>
<dbReference type="PRINTS" id="PR00120">
    <property type="entry name" value="HATPASE"/>
</dbReference>
<evidence type="ECO:0000313" key="12">
    <source>
        <dbReference type="Proteomes" id="UP000051886"/>
    </source>
</evidence>
<dbReference type="InterPro" id="IPR023298">
    <property type="entry name" value="ATPase_P-typ_TM_dom_sf"/>
</dbReference>
<dbReference type="InterPro" id="IPR023299">
    <property type="entry name" value="ATPase_P-typ_cyto_dom_N"/>
</dbReference>
<feature type="transmembrane region" description="Helical" evidence="9">
    <location>
        <begin position="671"/>
        <end position="693"/>
    </location>
</feature>
<evidence type="ECO:0000259" key="10">
    <source>
        <dbReference type="SMART" id="SM00831"/>
    </source>
</evidence>
<dbReference type="SUPFAM" id="SSF81665">
    <property type="entry name" value="Calcium ATPase, transmembrane domain M"/>
    <property type="match status" value="1"/>
</dbReference>
<evidence type="ECO:0000256" key="3">
    <source>
        <dbReference type="ARBA" id="ARBA00022692"/>
    </source>
</evidence>
<feature type="transmembrane region" description="Helical" evidence="9">
    <location>
        <begin position="250"/>
        <end position="271"/>
    </location>
</feature>
<dbReference type="SMART" id="SM00831">
    <property type="entry name" value="Cation_ATPase_N"/>
    <property type="match status" value="1"/>
</dbReference>
<dbReference type="InterPro" id="IPR044492">
    <property type="entry name" value="P_typ_ATPase_HD_dom"/>
</dbReference>
<organism evidence="11 12">
    <name type="scientific">Ligilactobacillus pobuzihii</name>
    <dbReference type="NCBI Taxonomy" id="449659"/>
    <lineage>
        <taxon>Bacteria</taxon>
        <taxon>Bacillati</taxon>
        <taxon>Bacillota</taxon>
        <taxon>Bacilli</taxon>
        <taxon>Lactobacillales</taxon>
        <taxon>Lactobacillaceae</taxon>
        <taxon>Ligilactobacillus</taxon>
    </lineage>
</organism>
<keyword evidence="4" id="KW-0547">Nucleotide-binding</keyword>
<dbReference type="FunFam" id="3.40.50.1000:FF:000028">
    <property type="entry name" value="Calcium-transporting P-type ATPase, putative"/>
    <property type="match status" value="1"/>
</dbReference>
<keyword evidence="3 9" id="KW-0812">Transmembrane</keyword>
<evidence type="ECO:0000256" key="7">
    <source>
        <dbReference type="ARBA" id="ARBA00022989"/>
    </source>
</evidence>
<dbReference type="SFLD" id="SFLDG00002">
    <property type="entry name" value="C1.7:_P-type_atpase_like"/>
    <property type="match status" value="1"/>
</dbReference>
<evidence type="ECO:0000313" key="11">
    <source>
        <dbReference type="EMBL" id="KRN95914.1"/>
    </source>
</evidence>
<dbReference type="Gene3D" id="2.70.150.10">
    <property type="entry name" value="Calcium-transporting ATPase, cytoplasmic transduction domain A"/>
    <property type="match status" value="1"/>
</dbReference>
<evidence type="ECO:0000256" key="9">
    <source>
        <dbReference type="SAM" id="Phobius"/>
    </source>
</evidence>
<dbReference type="InterPro" id="IPR001757">
    <property type="entry name" value="P_typ_ATPase"/>
</dbReference>
<dbReference type="Gene3D" id="3.40.50.1000">
    <property type="entry name" value="HAD superfamily/HAD-like"/>
    <property type="match status" value="1"/>
</dbReference>
<dbReference type="EMBL" id="JQCN01000069">
    <property type="protein sequence ID" value="KRN95914.1"/>
    <property type="molecule type" value="Genomic_DNA"/>
</dbReference>
<comment type="caution">
    <text evidence="11">The sequence shown here is derived from an EMBL/GenBank/DDBJ whole genome shotgun (WGS) entry which is preliminary data.</text>
</comment>
<dbReference type="GO" id="GO:0016887">
    <property type="term" value="F:ATP hydrolysis activity"/>
    <property type="evidence" value="ECO:0007669"/>
    <property type="project" value="InterPro"/>
</dbReference>
<dbReference type="NCBIfam" id="TIGR01494">
    <property type="entry name" value="ATPase_P-type"/>
    <property type="match status" value="2"/>
</dbReference>
<keyword evidence="5" id="KW-0067">ATP-binding</keyword>
<keyword evidence="8 9" id="KW-0472">Membrane</keyword>
<name>A0A0R2L9X0_9LACO</name>
<dbReference type="PATRIC" id="fig|449659.4.peg.945"/>
<dbReference type="SUPFAM" id="SSF81660">
    <property type="entry name" value="Metal cation-transporting ATPase, ATP-binding domain N"/>
    <property type="match status" value="1"/>
</dbReference>
<comment type="subcellular location">
    <subcellularLocation>
        <location evidence="1">Membrane</location>
        <topology evidence="1">Multi-pass membrane protein</topology>
    </subcellularLocation>
</comment>
<reference evidence="11 12" key="1">
    <citation type="journal article" date="2015" name="Genome Announc.">
        <title>Expanding the biotechnology potential of lactobacilli through comparative genomics of 213 strains and associated genera.</title>
        <authorList>
            <person name="Sun Z."/>
            <person name="Harris H.M."/>
            <person name="McCann A."/>
            <person name="Guo C."/>
            <person name="Argimon S."/>
            <person name="Zhang W."/>
            <person name="Yang X."/>
            <person name="Jeffery I.B."/>
            <person name="Cooney J.C."/>
            <person name="Kagawa T.F."/>
            <person name="Liu W."/>
            <person name="Song Y."/>
            <person name="Salvetti E."/>
            <person name="Wrobel A."/>
            <person name="Rasinkangas P."/>
            <person name="Parkhill J."/>
            <person name="Rea M.C."/>
            <person name="O'Sullivan O."/>
            <person name="Ritari J."/>
            <person name="Douillard F.P."/>
            <person name="Paul Ross R."/>
            <person name="Yang R."/>
            <person name="Briner A.E."/>
            <person name="Felis G.E."/>
            <person name="de Vos W.M."/>
            <person name="Barrangou R."/>
            <person name="Klaenhammer T.R."/>
            <person name="Caufield P.W."/>
            <person name="Cui Y."/>
            <person name="Zhang H."/>
            <person name="O'Toole P.W."/>
        </authorList>
    </citation>
    <scope>NUCLEOTIDE SEQUENCE [LARGE SCALE GENOMIC DNA]</scope>
    <source>
        <strain evidence="11 12">NBRC 103219</strain>
    </source>
</reference>
<dbReference type="STRING" id="449659.IV66_GL000939"/>
<evidence type="ECO:0000256" key="4">
    <source>
        <dbReference type="ARBA" id="ARBA00022741"/>
    </source>
</evidence>
<feature type="transmembrane region" description="Helical" evidence="9">
    <location>
        <begin position="60"/>
        <end position="77"/>
    </location>
</feature>
<protein>
    <submittedName>
        <fullName evidence="11">Cation transport ATPase</fullName>
    </submittedName>
</protein>
<dbReference type="InterPro" id="IPR004014">
    <property type="entry name" value="ATPase_P-typ_cation-transptr_N"/>
</dbReference>
<proteinExistence type="inferred from homology"/>
<keyword evidence="7 9" id="KW-1133">Transmembrane helix</keyword>
<evidence type="ECO:0000256" key="5">
    <source>
        <dbReference type="ARBA" id="ARBA00022840"/>
    </source>
</evidence>
<keyword evidence="6" id="KW-1278">Translocase</keyword>
<dbReference type="SUPFAM" id="SSF81653">
    <property type="entry name" value="Calcium ATPase, transduction domain A"/>
    <property type="match status" value="1"/>
</dbReference>
<dbReference type="Pfam" id="PF08282">
    <property type="entry name" value="Hydrolase_3"/>
    <property type="match status" value="1"/>
</dbReference>
<dbReference type="InterPro" id="IPR036412">
    <property type="entry name" value="HAD-like_sf"/>
</dbReference>
<dbReference type="RefSeq" id="WP_081607045.1">
    <property type="nucleotide sequence ID" value="NZ_BJYB01000005.1"/>
</dbReference>